<keyword evidence="6 13" id="KW-0812">Transmembrane</keyword>
<evidence type="ECO:0000256" key="9">
    <source>
        <dbReference type="ARBA" id="ARBA00022840"/>
    </source>
</evidence>
<keyword evidence="9" id="KW-0067">ATP-binding</keyword>
<gene>
    <name evidence="17" type="ORF">GTP41_05320</name>
</gene>
<keyword evidence="8" id="KW-0418">Kinase</keyword>
<evidence type="ECO:0000259" key="14">
    <source>
        <dbReference type="PROSITE" id="PS50109"/>
    </source>
</evidence>
<dbReference type="SUPFAM" id="SSF55785">
    <property type="entry name" value="PYP-like sensor domain (PAS domain)"/>
    <property type="match status" value="1"/>
</dbReference>
<dbReference type="PRINTS" id="PR00344">
    <property type="entry name" value="BCTRLSENSOR"/>
</dbReference>
<feature type="domain" description="Histidine kinase" evidence="14">
    <location>
        <begin position="392"/>
        <end position="611"/>
    </location>
</feature>
<organism evidence="17 18">
    <name type="scientific">Pseudoduganella guangdongensis</name>
    <dbReference type="NCBI Taxonomy" id="2692179"/>
    <lineage>
        <taxon>Bacteria</taxon>
        <taxon>Pseudomonadati</taxon>
        <taxon>Pseudomonadota</taxon>
        <taxon>Betaproteobacteria</taxon>
        <taxon>Burkholderiales</taxon>
        <taxon>Oxalobacteraceae</taxon>
        <taxon>Telluria group</taxon>
        <taxon>Pseudoduganella</taxon>
    </lineage>
</organism>
<dbReference type="CDD" id="cd00130">
    <property type="entry name" value="PAS"/>
    <property type="match status" value="1"/>
</dbReference>
<dbReference type="Pfam" id="PF00072">
    <property type="entry name" value="Response_reg"/>
    <property type="match status" value="1"/>
</dbReference>
<feature type="transmembrane region" description="Helical" evidence="13">
    <location>
        <begin position="6"/>
        <end position="31"/>
    </location>
</feature>
<comment type="subcellular location">
    <subcellularLocation>
        <location evidence="2">Membrane</location>
    </subcellularLocation>
</comment>
<dbReference type="SUPFAM" id="SSF52172">
    <property type="entry name" value="CheY-like"/>
    <property type="match status" value="1"/>
</dbReference>
<evidence type="ECO:0000256" key="8">
    <source>
        <dbReference type="ARBA" id="ARBA00022777"/>
    </source>
</evidence>
<feature type="modified residue" description="4-aspartylphosphate" evidence="12">
    <location>
        <position position="684"/>
    </location>
</feature>
<evidence type="ECO:0000313" key="17">
    <source>
        <dbReference type="EMBL" id="MYN01514.1"/>
    </source>
</evidence>
<dbReference type="SUPFAM" id="SSF55874">
    <property type="entry name" value="ATPase domain of HSP90 chaperone/DNA topoisomerase II/histidine kinase"/>
    <property type="match status" value="1"/>
</dbReference>
<dbReference type="EC" id="2.7.13.3" evidence="3"/>
<dbReference type="Pfam" id="PF02518">
    <property type="entry name" value="HATPase_c"/>
    <property type="match status" value="1"/>
</dbReference>
<dbReference type="InterPro" id="IPR003661">
    <property type="entry name" value="HisK_dim/P_dom"/>
</dbReference>
<keyword evidence="10 13" id="KW-1133">Transmembrane helix</keyword>
<reference evidence="17 18" key="1">
    <citation type="submission" date="2019-12" db="EMBL/GenBank/DDBJ databases">
        <title>Novel species isolated from a subtropical stream in China.</title>
        <authorList>
            <person name="Lu H."/>
        </authorList>
    </citation>
    <scope>NUCLEOTIDE SEQUENCE [LARGE SCALE GENOMIC DNA]</scope>
    <source>
        <strain evidence="17 18">DS3</strain>
    </source>
</reference>
<sequence length="841" mass="91969">MRSNKVASIALLASVALTAIVTAVLLVFAAYSHSSEHDKRWQELERVLNVSADQLALGVSLAAWNFDDNQVESIMRASMNQRDLHAIVIYGTGAKREFVVQRGAGDKLEIGQPLRTAPDMLVAQRPIMAEGARIATLKVFASPAHVQAELRRHQRTNAIAILALAAVLVASVYGLLWFLILRPLRAIGQYVDGQQPQRAWFFGELRVLNESIHKMWALLDSRYRALRESEERLTIATRAARIGIWDWDVVHDELVQDDEILRQYGLATRLGGGNFKAWLDRVVPDDRERARAEVTAALRGEHEFSLQYRVRRGDGSIRYLRSMARSFRDPEGKVVRLVGVSLDVTEATESEQELRRHRSHLEELVAERTAALSVAVTEAQAASRAKSVFLSTMSHELRTPLNSVIGFSRLMAHSTTMAPDEKRNMAIIHRSGQHLLTLINDILELSKIEAGGVSVHREAVDVAQLLSDVCDMVSTRATQGGIALLLTCDPLPRALLLDGAKLRQVLLNLASNALKFVRSGSVQLSLRATALAGGRHGLAFAVRDTGIGIAPEEQQRIFEPFVQGPQAGASEGTGLGLAISRQYVRIMGGELEVESVPGQGSTFRFTLEAEAADAVLDVAPLASLPQLTPAHQGRRVLVVDDGVDGRHLLRSLLVPAGFEVLEASDGAEALDAIARQQPELVLLDWRMPVLDGLQTTRRLRADPSLAQPRVVMLTASAFEEERQQALAAGADDFLRKPVEQDKLFRVLAQQLDVEYTAPPAPAMAVPAQPALNAATLAQLPAALRSELHAALQELNPARIEGALGGCRASRPELAAAIEHMVGRHAYRELCQMLEEAEGALP</sequence>
<evidence type="ECO:0000256" key="13">
    <source>
        <dbReference type="SAM" id="Phobius"/>
    </source>
</evidence>
<dbReference type="SMART" id="SM00086">
    <property type="entry name" value="PAC"/>
    <property type="match status" value="1"/>
</dbReference>
<evidence type="ECO:0000259" key="16">
    <source>
        <dbReference type="PROSITE" id="PS50113"/>
    </source>
</evidence>
<evidence type="ECO:0000256" key="11">
    <source>
        <dbReference type="ARBA" id="ARBA00023136"/>
    </source>
</evidence>
<dbReference type="InterPro" id="IPR036097">
    <property type="entry name" value="HisK_dim/P_sf"/>
</dbReference>
<evidence type="ECO:0000256" key="2">
    <source>
        <dbReference type="ARBA" id="ARBA00004370"/>
    </source>
</evidence>
<dbReference type="PROSITE" id="PS50109">
    <property type="entry name" value="HIS_KIN"/>
    <property type="match status" value="1"/>
</dbReference>
<dbReference type="PROSITE" id="PS50110">
    <property type="entry name" value="RESPONSE_REGULATORY"/>
    <property type="match status" value="1"/>
</dbReference>
<dbReference type="SMART" id="SM00448">
    <property type="entry name" value="REC"/>
    <property type="match status" value="1"/>
</dbReference>
<comment type="catalytic activity">
    <reaction evidence="1">
        <text>ATP + protein L-histidine = ADP + protein N-phospho-L-histidine.</text>
        <dbReference type="EC" id="2.7.13.3"/>
    </reaction>
</comment>
<dbReference type="Gene3D" id="2.10.70.100">
    <property type="match status" value="1"/>
</dbReference>
<dbReference type="PANTHER" id="PTHR43047">
    <property type="entry name" value="TWO-COMPONENT HISTIDINE PROTEIN KINASE"/>
    <property type="match status" value="1"/>
</dbReference>
<evidence type="ECO:0000256" key="6">
    <source>
        <dbReference type="ARBA" id="ARBA00022692"/>
    </source>
</evidence>
<dbReference type="Proteomes" id="UP000448575">
    <property type="component" value="Unassembled WGS sequence"/>
</dbReference>
<keyword evidence="5" id="KW-0808">Transferase</keyword>
<dbReference type="CDD" id="cd16922">
    <property type="entry name" value="HATPase_EvgS-ArcB-TorS-like"/>
    <property type="match status" value="1"/>
</dbReference>
<evidence type="ECO:0000259" key="15">
    <source>
        <dbReference type="PROSITE" id="PS50110"/>
    </source>
</evidence>
<name>A0A6N9HDC7_9BURK</name>
<evidence type="ECO:0000256" key="7">
    <source>
        <dbReference type="ARBA" id="ARBA00022741"/>
    </source>
</evidence>
<dbReference type="Pfam" id="PF08447">
    <property type="entry name" value="PAS_3"/>
    <property type="match status" value="1"/>
</dbReference>
<dbReference type="SMART" id="SM00388">
    <property type="entry name" value="HisKA"/>
    <property type="match status" value="1"/>
</dbReference>
<dbReference type="Gene3D" id="3.40.50.2300">
    <property type="match status" value="1"/>
</dbReference>
<dbReference type="NCBIfam" id="TIGR00229">
    <property type="entry name" value="sensory_box"/>
    <property type="match status" value="1"/>
</dbReference>
<evidence type="ECO:0000256" key="1">
    <source>
        <dbReference type="ARBA" id="ARBA00000085"/>
    </source>
</evidence>
<feature type="domain" description="PAC" evidence="16">
    <location>
        <begin position="304"/>
        <end position="356"/>
    </location>
</feature>
<keyword evidence="4 12" id="KW-0597">Phosphoprotein</keyword>
<protein>
    <recommendedName>
        <fullName evidence="3">histidine kinase</fullName>
        <ecNumber evidence="3">2.7.13.3</ecNumber>
    </recommendedName>
</protein>
<evidence type="ECO:0000256" key="5">
    <source>
        <dbReference type="ARBA" id="ARBA00022679"/>
    </source>
</evidence>
<dbReference type="Pfam" id="PF00512">
    <property type="entry name" value="HisKA"/>
    <property type="match status" value="1"/>
</dbReference>
<dbReference type="InterPro" id="IPR013655">
    <property type="entry name" value="PAS_fold_3"/>
</dbReference>
<evidence type="ECO:0000313" key="18">
    <source>
        <dbReference type="Proteomes" id="UP000448575"/>
    </source>
</evidence>
<proteinExistence type="predicted"/>
<dbReference type="InterPro" id="IPR001789">
    <property type="entry name" value="Sig_transdc_resp-reg_receiver"/>
</dbReference>
<dbReference type="RefSeq" id="WP_161024527.1">
    <property type="nucleotide sequence ID" value="NZ_WWCJ01000003.1"/>
</dbReference>
<dbReference type="InterPro" id="IPR036890">
    <property type="entry name" value="HATPase_C_sf"/>
</dbReference>
<evidence type="ECO:0000256" key="3">
    <source>
        <dbReference type="ARBA" id="ARBA00012438"/>
    </source>
</evidence>
<dbReference type="GO" id="GO:0000155">
    <property type="term" value="F:phosphorelay sensor kinase activity"/>
    <property type="evidence" value="ECO:0007669"/>
    <property type="project" value="InterPro"/>
</dbReference>
<dbReference type="SMART" id="SM00387">
    <property type="entry name" value="HATPase_c"/>
    <property type="match status" value="1"/>
</dbReference>
<dbReference type="CDD" id="cd00082">
    <property type="entry name" value="HisKA"/>
    <property type="match status" value="1"/>
</dbReference>
<keyword evidence="18" id="KW-1185">Reference proteome</keyword>
<evidence type="ECO:0000256" key="10">
    <source>
        <dbReference type="ARBA" id="ARBA00022989"/>
    </source>
</evidence>
<dbReference type="Gene3D" id="1.10.287.130">
    <property type="match status" value="1"/>
</dbReference>
<evidence type="ECO:0000256" key="4">
    <source>
        <dbReference type="ARBA" id="ARBA00022553"/>
    </source>
</evidence>
<dbReference type="InterPro" id="IPR001610">
    <property type="entry name" value="PAC"/>
</dbReference>
<dbReference type="EMBL" id="WWCJ01000003">
    <property type="protein sequence ID" value="MYN01514.1"/>
    <property type="molecule type" value="Genomic_DNA"/>
</dbReference>
<dbReference type="InterPro" id="IPR005467">
    <property type="entry name" value="His_kinase_dom"/>
</dbReference>
<dbReference type="InterPro" id="IPR004358">
    <property type="entry name" value="Sig_transdc_His_kin-like_C"/>
</dbReference>
<keyword evidence="11 13" id="KW-0472">Membrane</keyword>
<feature type="transmembrane region" description="Helical" evidence="13">
    <location>
        <begin position="159"/>
        <end position="180"/>
    </location>
</feature>
<dbReference type="Gene3D" id="3.30.565.10">
    <property type="entry name" value="Histidine kinase-like ATPase, C-terminal domain"/>
    <property type="match status" value="1"/>
</dbReference>
<feature type="domain" description="Response regulatory" evidence="15">
    <location>
        <begin position="635"/>
        <end position="751"/>
    </location>
</feature>
<evidence type="ECO:0000256" key="12">
    <source>
        <dbReference type="PROSITE-ProRule" id="PRU00169"/>
    </source>
</evidence>
<dbReference type="PROSITE" id="PS50113">
    <property type="entry name" value="PAC"/>
    <property type="match status" value="1"/>
</dbReference>
<dbReference type="AlphaFoldDB" id="A0A6N9HDC7"/>
<dbReference type="CDD" id="cd17546">
    <property type="entry name" value="REC_hyHK_CKI1_RcsC-like"/>
    <property type="match status" value="1"/>
</dbReference>
<dbReference type="GO" id="GO:0016020">
    <property type="term" value="C:membrane"/>
    <property type="evidence" value="ECO:0007669"/>
    <property type="project" value="UniProtKB-SubCell"/>
</dbReference>
<dbReference type="SUPFAM" id="SSF47384">
    <property type="entry name" value="Homodimeric domain of signal transducing histidine kinase"/>
    <property type="match status" value="1"/>
</dbReference>
<dbReference type="Gene3D" id="3.30.450.20">
    <property type="entry name" value="PAS domain"/>
    <property type="match status" value="1"/>
</dbReference>
<dbReference type="FunFam" id="1.10.287.130:FF:000004">
    <property type="entry name" value="Ethylene receptor 1"/>
    <property type="match status" value="1"/>
</dbReference>
<keyword evidence="7" id="KW-0547">Nucleotide-binding</keyword>
<dbReference type="GO" id="GO:0005524">
    <property type="term" value="F:ATP binding"/>
    <property type="evidence" value="ECO:0007669"/>
    <property type="project" value="UniProtKB-KW"/>
</dbReference>
<comment type="caution">
    <text evidence="17">The sequence shown here is derived from an EMBL/GenBank/DDBJ whole genome shotgun (WGS) entry which is preliminary data.</text>
</comment>
<accession>A0A6N9HDC7</accession>
<dbReference type="InterPro" id="IPR003594">
    <property type="entry name" value="HATPase_dom"/>
</dbReference>
<dbReference type="InterPro" id="IPR011006">
    <property type="entry name" value="CheY-like_superfamily"/>
</dbReference>
<dbReference type="InterPro" id="IPR000014">
    <property type="entry name" value="PAS"/>
</dbReference>
<dbReference type="InterPro" id="IPR035965">
    <property type="entry name" value="PAS-like_dom_sf"/>
</dbReference>
<dbReference type="InterPro" id="IPR000700">
    <property type="entry name" value="PAS-assoc_C"/>
</dbReference>